<evidence type="ECO:0000313" key="2">
    <source>
        <dbReference type="Proteomes" id="UP000789920"/>
    </source>
</evidence>
<gene>
    <name evidence="1" type="ORF">RPERSI_LOCUS18696</name>
</gene>
<evidence type="ECO:0000313" key="1">
    <source>
        <dbReference type="EMBL" id="CAG8788377.1"/>
    </source>
</evidence>
<comment type="caution">
    <text evidence="1">The sequence shown here is derived from an EMBL/GenBank/DDBJ whole genome shotgun (WGS) entry which is preliminary data.</text>
</comment>
<dbReference type="EMBL" id="CAJVQC010049974">
    <property type="protein sequence ID" value="CAG8788377.1"/>
    <property type="molecule type" value="Genomic_DNA"/>
</dbReference>
<name>A0ACA9RDV9_9GLOM</name>
<protein>
    <submittedName>
        <fullName evidence="1">19179_t:CDS:1</fullName>
    </submittedName>
</protein>
<dbReference type="Proteomes" id="UP000789920">
    <property type="component" value="Unassembled WGS sequence"/>
</dbReference>
<keyword evidence="2" id="KW-1185">Reference proteome</keyword>
<reference evidence="1" key="1">
    <citation type="submission" date="2021-06" db="EMBL/GenBank/DDBJ databases">
        <authorList>
            <person name="Kallberg Y."/>
            <person name="Tangrot J."/>
            <person name="Rosling A."/>
        </authorList>
    </citation>
    <scope>NUCLEOTIDE SEQUENCE</scope>
    <source>
        <strain evidence="1">MA461A</strain>
    </source>
</reference>
<sequence>FSPYRSLETRYNNLVDRFNELSRSSVNKDGAERILNNSKENYNKLWNEYSKNIDDYNKLLKNTVSKEAFERLETEYKKNISDYNKLVGEHRELAEKCRNLIERLGEYEEYREKYENIRDGRENERVDNARTRATLEERLESSNARIVDLTRRLENSENQLTRLEIRSDEKSVAIQNLNSQLANLRLESGEKDSRLREKDSELARKNDEIERLKNQAKSSDKRAEKTQEELLTEKIRSKKRNLELFATELRVGLEQINGLTRYHERLFRARKNYNQANIETHENNIMRIKEELQNADISIVNIQELCEKCERIAELRVSETATQEEIKIAYRKLALKWHPDKFATKSLEEKEEANKKMQEINKAYEVLGSEELRKSAIETIEEAMAEKGLKIEDLGEYSNYKELINNLDRQWKIRNLKDKIV</sequence>
<proteinExistence type="predicted"/>
<organism evidence="1 2">
    <name type="scientific">Racocetra persica</name>
    <dbReference type="NCBI Taxonomy" id="160502"/>
    <lineage>
        <taxon>Eukaryota</taxon>
        <taxon>Fungi</taxon>
        <taxon>Fungi incertae sedis</taxon>
        <taxon>Mucoromycota</taxon>
        <taxon>Glomeromycotina</taxon>
        <taxon>Glomeromycetes</taxon>
        <taxon>Diversisporales</taxon>
        <taxon>Gigasporaceae</taxon>
        <taxon>Racocetra</taxon>
    </lineage>
</organism>
<feature type="non-terminal residue" evidence="1">
    <location>
        <position position="421"/>
    </location>
</feature>
<feature type="non-terminal residue" evidence="1">
    <location>
        <position position="1"/>
    </location>
</feature>
<accession>A0ACA9RDV9</accession>